<dbReference type="GO" id="GO:0004151">
    <property type="term" value="F:dihydroorotase activity"/>
    <property type="evidence" value="ECO:0007669"/>
    <property type="project" value="UniProtKB-UniRule"/>
</dbReference>
<feature type="binding site" evidence="6">
    <location>
        <position position="305"/>
    </location>
    <ligand>
        <name>Zn(2+)</name>
        <dbReference type="ChEBI" id="CHEBI:29105"/>
        <label>1</label>
    </ligand>
</feature>
<dbReference type="NCBIfam" id="TIGR00857">
    <property type="entry name" value="pyrC_multi"/>
    <property type="match status" value="1"/>
</dbReference>
<accession>A0A7X1Z7H3</accession>
<dbReference type="InterPro" id="IPR006680">
    <property type="entry name" value="Amidohydro-rel"/>
</dbReference>
<gene>
    <name evidence="6" type="primary">pyrC</name>
    <name evidence="8" type="ORF">GHI93_04465</name>
</gene>
<dbReference type="EMBL" id="WITJ01000005">
    <property type="protein sequence ID" value="MQW39193.1"/>
    <property type="molecule type" value="Genomic_DNA"/>
</dbReference>
<dbReference type="PANTHER" id="PTHR43668">
    <property type="entry name" value="ALLANTOINASE"/>
    <property type="match status" value="1"/>
</dbReference>
<dbReference type="Pfam" id="PF01979">
    <property type="entry name" value="Amidohydro_1"/>
    <property type="match status" value="1"/>
</dbReference>
<sequence length="424" mass="46287">MLWIKNGRVMDPKTQLDQVMDLLIDGEKIQMMGQNVAAPKDAKIIDATGKIVAPGLVDIHVHFREPGQTQKETIHTGALSAAAGGFTTVVMMANTRPVLSSAALVRQTVQWAKKEPLHIYTVASITENFDGETLTDFEELIQAGAVGFSDDGVPLKSSKTLRNALKKAQRFGKMLSIHEEDPELVGTLGFNGSQFIASHCKIDGAPNVSEYSMIARDMMLAYETKAKLHIQHLSAKESVDLVRFIKKMGAKVTAEVTPQHFSLTEAAVLEAGSYAKVNPPLRKSEDLSHLIEGLKDGTIDVIATDHAPHTTAEKAQALLKSPSGMVGLETSLQLGLTHLVDKKHLTLMELLEKMTWNPAQLYDFDAGYLCENGPADLVIFDSEKSSEIPDRFASKGENSPFVHQKVKGEILMTISSGAIIYEKK</sequence>
<feature type="binding site" evidence="6">
    <location>
        <position position="232"/>
    </location>
    <ligand>
        <name>Zn(2+)</name>
        <dbReference type="ChEBI" id="CHEBI:29105"/>
        <label>2</label>
    </ligand>
</feature>
<comment type="caution">
    <text evidence="8">The sequence shown here is derived from an EMBL/GenBank/DDBJ whole genome shotgun (WGS) entry which is preliminary data.</text>
</comment>
<dbReference type="UniPathway" id="UPA00070">
    <property type="reaction ID" value="UER00117"/>
</dbReference>
<dbReference type="Gene3D" id="3.20.20.140">
    <property type="entry name" value="Metal-dependent hydrolases"/>
    <property type="match status" value="1"/>
</dbReference>
<keyword evidence="3 6" id="KW-0479">Metal-binding</keyword>
<dbReference type="AlphaFoldDB" id="A0A7X1Z7H3"/>
<dbReference type="HAMAP" id="MF_00220_B">
    <property type="entry name" value="PyrC_classI_B"/>
    <property type="match status" value="1"/>
</dbReference>
<feature type="binding site" evidence="6">
    <location>
        <position position="60"/>
    </location>
    <ligand>
        <name>Zn(2+)</name>
        <dbReference type="ChEBI" id="CHEBI:29105"/>
        <label>1</label>
    </ligand>
</feature>
<evidence type="ECO:0000313" key="9">
    <source>
        <dbReference type="Proteomes" id="UP000439550"/>
    </source>
</evidence>
<dbReference type="GO" id="GO:0004038">
    <property type="term" value="F:allantoinase activity"/>
    <property type="evidence" value="ECO:0007669"/>
    <property type="project" value="TreeGrafter"/>
</dbReference>
<dbReference type="GO" id="GO:0006145">
    <property type="term" value="P:purine nucleobase catabolic process"/>
    <property type="evidence" value="ECO:0007669"/>
    <property type="project" value="TreeGrafter"/>
</dbReference>
<dbReference type="GO" id="GO:0044205">
    <property type="term" value="P:'de novo' UMP biosynthetic process"/>
    <property type="evidence" value="ECO:0007669"/>
    <property type="project" value="UniProtKB-UniRule"/>
</dbReference>
<keyword evidence="9" id="KW-1185">Reference proteome</keyword>
<dbReference type="GO" id="GO:0005737">
    <property type="term" value="C:cytoplasm"/>
    <property type="evidence" value="ECO:0007669"/>
    <property type="project" value="TreeGrafter"/>
</dbReference>
<dbReference type="GO" id="GO:0008270">
    <property type="term" value="F:zinc ion binding"/>
    <property type="evidence" value="ECO:0007669"/>
    <property type="project" value="UniProtKB-UniRule"/>
</dbReference>
<comment type="cofactor">
    <cofactor evidence="6">
        <name>Zn(2+)</name>
        <dbReference type="ChEBI" id="CHEBI:29105"/>
    </cofactor>
    <text evidence="6">Binds 2 Zn(2+) ions per subunit.</text>
</comment>
<name>A0A7X1Z7H3_9LACT</name>
<dbReference type="SUPFAM" id="SSF51338">
    <property type="entry name" value="Composite domain of metallo-dependent hydrolases"/>
    <property type="match status" value="1"/>
</dbReference>
<keyword evidence="5 6" id="KW-0665">Pyrimidine biosynthesis</keyword>
<feature type="binding site" evidence="6">
    <location>
        <position position="62"/>
    </location>
    <ligand>
        <name>Zn(2+)</name>
        <dbReference type="ChEBI" id="CHEBI:29105"/>
        <label>1</label>
    </ligand>
</feature>
<dbReference type="NCBIfam" id="NF006839">
    <property type="entry name" value="PRK09357.1-4"/>
    <property type="match status" value="1"/>
</dbReference>
<keyword evidence="6" id="KW-0862">Zinc</keyword>
<dbReference type="PROSITE" id="PS00483">
    <property type="entry name" value="DIHYDROOROTASE_2"/>
    <property type="match status" value="1"/>
</dbReference>
<reference evidence="8 9" key="1">
    <citation type="submission" date="2019-10" db="EMBL/GenBank/DDBJ databases">
        <authorList>
            <person name="Dong K."/>
        </authorList>
    </citation>
    <scope>NUCLEOTIDE SEQUENCE [LARGE SCALE GENOMIC DNA]</scope>
    <source>
        <strain evidence="8 9">DSM 28960</strain>
    </source>
</reference>
<comment type="caution">
    <text evidence="6">Lacks conserved residue(s) required for the propagation of feature annotation.</text>
</comment>
<comment type="similarity">
    <text evidence="2 6">Belongs to the metallo-dependent hydrolases superfamily. DHOase family. Class I DHOase subfamily.</text>
</comment>
<feature type="binding site" evidence="6">
    <location>
        <position position="151"/>
    </location>
    <ligand>
        <name>Zn(2+)</name>
        <dbReference type="ChEBI" id="CHEBI:29105"/>
        <label>2</label>
    </ligand>
</feature>
<dbReference type="InterPro" id="IPR050138">
    <property type="entry name" value="DHOase/Allantoinase_Hydrolase"/>
</dbReference>
<feature type="binding site" evidence="6">
    <location>
        <position position="151"/>
    </location>
    <ligand>
        <name>Zn(2+)</name>
        <dbReference type="ChEBI" id="CHEBI:29105"/>
        <label>1</label>
    </ligand>
</feature>
<feature type="binding site" evidence="6">
    <location>
        <position position="309"/>
    </location>
    <ligand>
        <name>substrate</name>
    </ligand>
</feature>
<dbReference type="PANTHER" id="PTHR43668:SF2">
    <property type="entry name" value="ALLANTOINASE"/>
    <property type="match status" value="1"/>
</dbReference>
<evidence type="ECO:0000256" key="2">
    <source>
        <dbReference type="ARBA" id="ARBA00010286"/>
    </source>
</evidence>
<keyword evidence="4 6" id="KW-0378">Hydrolase</keyword>
<evidence type="ECO:0000256" key="1">
    <source>
        <dbReference type="ARBA" id="ARBA00002368"/>
    </source>
</evidence>
<organism evidence="8 9">
    <name type="scientific">Lactococcus hircilactis</name>
    <dbReference type="NCBI Taxonomy" id="1494462"/>
    <lineage>
        <taxon>Bacteria</taxon>
        <taxon>Bacillati</taxon>
        <taxon>Bacillota</taxon>
        <taxon>Bacilli</taxon>
        <taxon>Lactobacillales</taxon>
        <taxon>Streptococcaceae</taxon>
        <taxon>Lactococcus</taxon>
    </lineage>
</organism>
<evidence type="ECO:0000256" key="3">
    <source>
        <dbReference type="ARBA" id="ARBA00022723"/>
    </source>
</evidence>
<dbReference type="InterPro" id="IPR011059">
    <property type="entry name" value="Metal-dep_hydrolase_composite"/>
</dbReference>
<comment type="catalytic activity">
    <reaction evidence="6">
        <text>(S)-dihydroorotate + H2O = N-carbamoyl-L-aspartate + H(+)</text>
        <dbReference type="Rhea" id="RHEA:24296"/>
        <dbReference type="ChEBI" id="CHEBI:15377"/>
        <dbReference type="ChEBI" id="CHEBI:15378"/>
        <dbReference type="ChEBI" id="CHEBI:30864"/>
        <dbReference type="ChEBI" id="CHEBI:32814"/>
        <dbReference type="EC" id="3.5.2.3"/>
    </reaction>
</comment>
<dbReference type="InterPro" id="IPR032466">
    <property type="entry name" value="Metal_Hydrolase"/>
</dbReference>
<evidence type="ECO:0000259" key="7">
    <source>
        <dbReference type="Pfam" id="PF01979"/>
    </source>
</evidence>
<dbReference type="PROSITE" id="PS00482">
    <property type="entry name" value="DIHYDROOROTASE_1"/>
    <property type="match status" value="1"/>
</dbReference>
<dbReference type="SUPFAM" id="SSF51556">
    <property type="entry name" value="Metallo-dependent hydrolases"/>
    <property type="match status" value="1"/>
</dbReference>
<evidence type="ECO:0000313" key="8">
    <source>
        <dbReference type="EMBL" id="MQW39193.1"/>
    </source>
</evidence>
<evidence type="ECO:0000256" key="4">
    <source>
        <dbReference type="ARBA" id="ARBA00022801"/>
    </source>
</evidence>
<dbReference type="CDD" id="cd01317">
    <property type="entry name" value="DHOase_IIa"/>
    <property type="match status" value="1"/>
</dbReference>
<dbReference type="InterPro" id="IPR002195">
    <property type="entry name" value="Dihydroorotase_CS"/>
</dbReference>
<dbReference type="InterPro" id="IPR004722">
    <property type="entry name" value="DHOase"/>
</dbReference>
<feature type="binding site" evidence="6">
    <location>
        <position position="94"/>
    </location>
    <ligand>
        <name>substrate</name>
    </ligand>
</feature>
<dbReference type="OrthoDB" id="9765462at2"/>
<protein>
    <recommendedName>
        <fullName evidence="6">Dihydroorotase</fullName>
        <shortName evidence="6">DHOase</shortName>
        <ecNumber evidence="6">3.5.2.3</ecNumber>
    </recommendedName>
</protein>
<feature type="binding site" evidence="6">
    <location>
        <begin position="62"/>
        <end position="64"/>
    </location>
    <ligand>
        <name>substrate</name>
    </ligand>
</feature>
<comment type="function">
    <text evidence="1 6">Catalyzes the reversible cyclization of carbamoyl aspartate to dihydroorotate.</text>
</comment>
<evidence type="ECO:0000256" key="6">
    <source>
        <dbReference type="HAMAP-Rule" id="MF_00220"/>
    </source>
</evidence>
<feature type="active site" evidence="6">
    <location>
        <position position="305"/>
    </location>
</feature>
<feature type="binding site" evidence="6">
    <location>
        <position position="178"/>
    </location>
    <ligand>
        <name>Zn(2+)</name>
        <dbReference type="ChEBI" id="CHEBI:29105"/>
        <label>2</label>
    </ligand>
</feature>
<evidence type="ECO:0000256" key="5">
    <source>
        <dbReference type="ARBA" id="ARBA00022975"/>
    </source>
</evidence>
<dbReference type="EC" id="3.5.2.3" evidence="6"/>
<proteinExistence type="inferred from homology"/>
<comment type="pathway">
    <text evidence="6">Pyrimidine metabolism; UMP biosynthesis via de novo pathway; (S)-dihydroorotate from bicarbonate: step 3/3.</text>
</comment>
<dbReference type="Proteomes" id="UP000439550">
    <property type="component" value="Unassembled WGS sequence"/>
</dbReference>
<feature type="domain" description="Amidohydrolase-related" evidence="7">
    <location>
        <begin position="51"/>
        <end position="419"/>
    </location>
</feature>
<feature type="binding site" evidence="6">
    <location>
        <position position="278"/>
    </location>
    <ligand>
        <name>substrate</name>
    </ligand>
</feature>
<dbReference type="RefSeq" id="WP_153495875.1">
    <property type="nucleotide sequence ID" value="NZ_CAXYUY010000002.1"/>
</dbReference>